<organism evidence="2 3">
    <name type="scientific">Streptococcus parauberis</name>
    <dbReference type="NCBI Taxonomy" id="1348"/>
    <lineage>
        <taxon>Bacteria</taxon>
        <taxon>Bacillati</taxon>
        <taxon>Bacillota</taxon>
        <taxon>Bacilli</taxon>
        <taxon>Lactobacillales</taxon>
        <taxon>Streptococcaceae</taxon>
        <taxon>Streptococcus</taxon>
    </lineage>
</organism>
<protein>
    <submittedName>
        <fullName evidence="2">DNA-binding transcriptional activator GutM</fullName>
    </submittedName>
</protein>
<gene>
    <name evidence="2" type="ORF">A9Y57_00379</name>
</gene>
<dbReference type="RefSeq" id="WP_096633333.1">
    <property type="nucleotide sequence ID" value="NZ_NSGR01000004.1"/>
</dbReference>
<feature type="transmembrane region" description="Helical" evidence="1">
    <location>
        <begin position="6"/>
        <end position="23"/>
    </location>
</feature>
<name>A0A854WAP3_9STRE</name>
<dbReference type="Pfam" id="PF06923">
    <property type="entry name" value="GutM"/>
    <property type="match status" value="1"/>
</dbReference>
<evidence type="ECO:0000256" key="1">
    <source>
        <dbReference type="SAM" id="Phobius"/>
    </source>
</evidence>
<keyword evidence="1" id="KW-1133">Transmembrane helix</keyword>
<evidence type="ECO:0000313" key="2">
    <source>
        <dbReference type="EMBL" id="PCH13745.1"/>
    </source>
</evidence>
<keyword evidence="1" id="KW-0472">Membrane</keyword>
<proteinExistence type="predicted"/>
<dbReference type="AlphaFoldDB" id="A0A854WAP3"/>
<accession>A0A854WAP3</accession>
<dbReference type="GO" id="GO:0003677">
    <property type="term" value="F:DNA binding"/>
    <property type="evidence" value="ECO:0007669"/>
    <property type="project" value="UniProtKB-KW"/>
</dbReference>
<comment type="caution">
    <text evidence="2">The sequence shown here is derived from an EMBL/GenBank/DDBJ whole genome shotgun (WGS) entry which is preliminary data.</text>
</comment>
<dbReference type="Proteomes" id="UP000217465">
    <property type="component" value="Unassembled WGS sequence"/>
</dbReference>
<keyword evidence="2" id="KW-0238">DNA-binding</keyword>
<keyword evidence="1" id="KW-0812">Transmembrane</keyword>
<dbReference type="PIRSF" id="PIRSF011474">
    <property type="entry name" value="Glucitol_operon_activator"/>
    <property type="match status" value="1"/>
</dbReference>
<reference evidence="2 3" key="1">
    <citation type="submission" date="2016-06" db="EMBL/GenBank/DDBJ databases">
        <authorList>
            <person name="Haines A.N."/>
            <person name="Council K.R."/>
        </authorList>
    </citation>
    <scope>NUCLEOTIDE SEQUENCE [LARGE SCALE GENOMIC DNA]</scope>
    <source>
        <strain evidence="2 3">SP158-29</strain>
    </source>
</reference>
<dbReference type="EMBL" id="NSGR01000004">
    <property type="protein sequence ID" value="PCH13745.1"/>
    <property type="molecule type" value="Genomic_DNA"/>
</dbReference>
<dbReference type="InterPro" id="IPR009693">
    <property type="entry name" value="Glucitol_operon_activator"/>
</dbReference>
<sequence length="161" mass="18211">MNNMIILGLVMVIAYILQIIFGLKQLKNFNETYSELRKVGKVAIGKRSGKIKAGTIVMFAVDNSGKVLKAKRMQGVTIIAMFKDMPNYIGQDIHYLDHHNPLVRQENKLLQAAIKDAQELFLRTEAGSYEDVSKYGSAFDMNLHVKGLITRLKLQLINKRS</sequence>
<evidence type="ECO:0000313" key="3">
    <source>
        <dbReference type="Proteomes" id="UP000217465"/>
    </source>
</evidence>